<organism evidence="2 3">
    <name type="scientific">Pseudochryseolinea flava</name>
    <dbReference type="NCBI Taxonomy" id="2059302"/>
    <lineage>
        <taxon>Bacteria</taxon>
        <taxon>Pseudomonadati</taxon>
        <taxon>Bacteroidota</taxon>
        <taxon>Cytophagia</taxon>
        <taxon>Cytophagales</taxon>
        <taxon>Fulvivirgaceae</taxon>
        <taxon>Pseudochryseolinea</taxon>
    </lineage>
</organism>
<feature type="transmembrane region" description="Helical" evidence="1">
    <location>
        <begin position="108"/>
        <end position="128"/>
    </location>
</feature>
<evidence type="ECO:0000256" key="1">
    <source>
        <dbReference type="SAM" id="Phobius"/>
    </source>
</evidence>
<dbReference type="EMBL" id="QMFY01000015">
    <property type="protein sequence ID" value="RAV98746.1"/>
    <property type="molecule type" value="Genomic_DNA"/>
</dbReference>
<keyword evidence="3" id="KW-1185">Reference proteome</keyword>
<evidence type="ECO:0000313" key="2">
    <source>
        <dbReference type="EMBL" id="RAV98746.1"/>
    </source>
</evidence>
<sequence>MNNPVAMITDPLRTTSIRPPFSTILIAGLLAGTLDGIGAMILAYFRNGVKPEVVFKYIASGYFGPEAFKGGTAMVMYGILFHYIIATGWALLLYVVYPYVIQSLQNKIIIGIIYGIVIWFGMNLIVVPASNVPAAKEFNLIQAVINAAILVVAVGLPITYVTAWRRSPK</sequence>
<keyword evidence="1" id="KW-0812">Transmembrane</keyword>
<dbReference type="AlphaFoldDB" id="A0A364XWY6"/>
<feature type="transmembrane region" description="Helical" evidence="1">
    <location>
        <begin position="140"/>
        <end position="163"/>
    </location>
</feature>
<reference evidence="2 3" key="1">
    <citation type="submission" date="2018-06" db="EMBL/GenBank/DDBJ databases">
        <title>Chryseolinea flavus sp. nov., a member of the phylum Bacteroidetes isolated from soil.</title>
        <authorList>
            <person name="Li Y."/>
            <person name="Wang J."/>
        </authorList>
    </citation>
    <scope>NUCLEOTIDE SEQUENCE [LARGE SCALE GENOMIC DNA]</scope>
    <source>
        <strain evidence="2 3">SDU1-6</strain>
    </source>
</reference>
<evidence type="ECO:0000313" key="3">
    <source>
        <dbReference type="Proteomes" id="UP000251889"/>
    </source>
</evidence>
<feature type="transmembrane region" description="Helical" evidence="1">
    <location>
        <begin position="21"/>
        <end position="45"/>
    </location>
</feature>
<gene>
    <name evidence="2" type="ORF">DQQ10_22275</name>
</gene>
<keyword evidence="1" id="KW-1133">Transmembrane helix</keyword>
<keyword evidence="1" id="KW-0472">Membrane</keyword>
<accession>A0A364XWY6</accession>
<proteinExistence type="predicted"/>
<protein>
    <recommendedName>
        <fullName evidence="4">DUF1440 domain-containing protein</fullName>
    </recommendedName>
</protein>
<name>A0A364XWY6_9BACT</name>
<evidence type="ECO:0008006" key="4">
    <source>
        <dbReference type="Google" id="ProtNLM"/>
    </source>
</evidence>
<feature type="transmembrane region" description="Helical" evidence="1">
    <location>
        <begin position="74"/>
        <end position="96"/>
    </location>
</feature>
<comment type="caution">
    <text evidence="2">The sequence shown here is derived from an EMBL/GenBank/DDBJ whole genome shotgun (WGS) entry which is preliminary data.</text>
</comment>
<dbReference type="Proteomes" id="UP000251889">
    <property type="component" value="Unassembled WGS sequence"/>
</dbReference>